<dbReference type="RefSeq" id="WP_184335687.1">
    <property type="nucleotide sequence ID" value="NZ_JACHHZ010000007.1"/>
</dbReference>
<comment type="caution">
    <text evidence="1">The sequence shown here is derived from an EMBL/GenBank/DDBJ whole genome shotgun (WGS) entry which is preliminary data.</text>
</comment>
<dbReference type="Pfam" id="PF13279">
    <property type="entry name" value="4HBT_2"/>
    <property type="match status" value="1"/>
</dbReference>
<keyword evidence="1" id="KW-0378">Hydrolase</keyword>
<gene>
    <name evidence="1" type="ORF">HNQ60_005223</name>
</gene>
<dbReference type="AlphaFoldDB" id="A0A841HSE0"/>
<evidence type="ECO:0000313" key="2">
    <source>
        <dbReference type="Proteomes" id="UP000588068"/>
    </source>
</evidence>
<name>A0A841HSE0_9GAMM</name>
<dbReference type="GO" id="GO:0016787">
    <property type="term" value="F:hydrolase activity"/>
    <property type="evidence" value="ECO:0007669"/>
    <property type="project" value="UniProtKB-KW"/>
</dbReference>
<keyword evidence="2" id="KW-1185">Reference proteome</keyword>
<dbReference type="InterPro" id="IPR029069">
    <property type="entry name" value="HotDog_dom_sf"/>
</dbReference>
<organism evidence="1 2">
    <name type="scientific">Povalibacter uvarum</name>
    <dbReference type="NCBI Taxonomy" id="732238"/>
    <lineage>
        <taxon>Bacteria</taxon>
        <taxon>Pseudomonadati</taxon>
        <taxon>Pseudomonadota</taxon>
        <taxon>Gammaproteobacteria</taxon>
        <taxon>Steroidobacterales</taxon>
        <taxon>Steroidobacteraceae</taxon>
        <taxon>Povalibacter</taxon>
    </lineage>
</organism>
<proteinExistence type="predicted"/>
<dbReference type="EMBL" id="JACHHZ010000007">
    <property type="protein sequence ID" value="MBB6096301.1"/>
    <property type="molecule type" value="Genomic_DNA"/>
</dbReference>
<dbReference type="EC" id="3.1.2.-" evidence="1"/>
<dbReference type="SUPFAM" id="SSF54637">
    <property type="entry name" value="Thioesterase/thiol ester dehydrase-isomerase"/>
    <property type="match status" value="1"/>
</dbReference>
<accession>A0A841HSE0</accession>
<dbReference type="Gene3D" id="3.10.129.10">
    <property type="entry name" value="Hotdog Thioesterase"/>
    <property type="match status" value="1"/>
</dbReference>
<evidence type="ECO:0000313" key="1">
    <source>
        <dbReference type="EMBL" id="MBB6096301.1"/>
    </source>
</evidence>
<dbReference type="Proteomes" id="UP000588068">
    <property type="component" value="Unassembled WGS sequence"/>
</dbReference>
<sequence length="151" mass="17246">MSEIFSCALQVGWEHLDSNAHMANTAYLDLAVNVRMRFFQASDFSLQEFERLRIGPVVRRDEIDYYREFRLLDAINATLALDGLSDDASHFRLRNEFFRADGRLAARVTISGGWLDLNLRKLTTPPEGIVRAYASLARTEGFEVLKSSLKQ</sequence>
<reference evidence="1 2" key="1">
    <citation type="submission" date="2020-08" db="EMBL/GenBank/DDBJ databases">
        <title>Genomic Encyclopedia of Type Strains, Phase IV (KMG-IV): sequencing the most valuable type-strain genomes for metagenomic binning, comparative biology and taxonomic classification.</title>
        <authorList>
            <person name="Goeker M."/>
        </authorList>
    </citation>
    <scope>NUCLEOTIDE SEQUENCE [LARGE SCALE GENOMIC DNA]</scope>
    <source>
        <strain evidence="1 2">DSM 26723</strain>
    </source>
</reference>
<dbReference type="CDD" id="cd00586">
    <property type="entry name" value="4HBT"/>
    <property type="match status" value="1"/>
</dbReference>
<protein>
    <submittedName>
        <fullName evidence="1">Acyl-CoA thioester hydrolase</fullName>
        <ecNumber evidence="1">3.1.2.-</ecNumber>
    </submittedName>
</protein>